<name>A0A1H8AG25_STRJI</name>
<accession>A0A1H8AG25</accession>
<dbReference type="STRING" id="235985.SAMN05414137_1442"/>
<keyword evidence="2" id="KW-1185">Reference proteome</keyword>
<organism evidence="1 2">
    <name type="scientific">Streptacidiphilus jiangxiensis</name>
    <dbReference type="NCBI Taxonomy" id="235985"/>
    <lineage>
        <taxon>Bacteria</taxon>
        <taxon>Bacillati</taxon>
        <taxon>Actinomycetota</taxon>
        <taxon>Actinomycetes</taxon>
        <taxon>Kitasatosporales</taxon>
        <taxon>Streptomycetaceae</taxon>
        <taxon>Streptacidiphilus</taxon>
    </lineage>
</organism>
<evidence type="ECO:0000313" key="2">
    <source>
        <dbReference type="Proteomes" id="UP000183015"/>
    </source>
</evidence>
<dbReference type="eggNOG" id="ENOG5032GYB">
    <property type="taxonomic scope" value="Bacteria"/>
</dbReference>
<proteinExistence type="predicted"/>
<dbReference type="AlphaFoldDB" id="A0A1H8AG25"/>
<dbReference type="OrthoDB" id="3872442at2"/>
<dbReference type="Proteomes" id="UP000183015">
    <property type="component" value="Unassembled WGS sequence"/>
</dbReference>
<protein>
    <submittedName>
        <fullName evidence="1">Uncharacterized protein</fullName>
    </submittedName>
</protein>
<reference evidence="2" key="1">
    <citation type="submission" date="2016-10" db="EMBL/GenBank/DDBJ databases">
        <authorList>
            <person name="Varghese N."/>
        </authorList>
    </citation>
    <scope>NUCLEOTIDE SEQUENCE [LARGE SCALE GENOMIC DNA]</scope>
    <source>
        <strain evidence="2">DSM 45096 / BCRC 16803 / CGMCC 4.1857 / CIP 109030 / JCM 12277 / KCTC 19219 / NBRC 100920 / 33214</strain>
    </source>
</reference>
<gene>
    <name evidence="1" type="ORF">SAMN05414137_1442</name>
</gene>
<dbReference type="EMBL" id="FOAZ01000044">
    <property type="protein sequence ID" value="SEM68788.1"/>
    <property type="molecule type" value="Genomic_DNA"/>
</dbReference>
<sequence>MDIVYASLHRKALAEPPPSSEPAEVLGALWAHAIPDDGLEHASCRPEADRIDLLLYLLTRPEDTTDFRSPLHRAEALLSRSHQASPLLRDRYLPPHLTAA</sequence>
<dbReference type="RefSeq" id="WP_042446489.1">
    <property type="nucleotide sequence ID" value="NZ_BBPN01000011.1"/>
</dbReference>
<evidence type="ECO:0000313" key="1">
    <source>
        <dbReference type="EMBL" id="SEM68788.1"/>
    </source>
</evidence>